<evidence type="ECO:0000313" key="8">
    <source>
        <dbReference type="EMBL" id="MPL75889.1"/>
    </source>
</evidence>
<keyword evidence="4 8" id="KW-0808">Transferase</keyword>
<dbReference type="Pfam" id="PF00398">
    <property type="entry name" value="RrnaAD"/>
    <property type="match status" value="1"/>
</dbReference>
<keyword evidence="3 8" id="KW-0489">Methyltransferase</keyword>
<dbReference type="InterPro" id="IPR023165">
    <property type="entry name" value="rRNA_Ade_diMease-like_C"/>
</dbReference>
<dbReference type="PROSITE" id="PS01131">
    <property type="entry name" value="RRNA_A_DIMETH"/>
    <property type="match status" value="1"/>
</dbReference>
<keyword evidence="2" id="KW-0698">rRNA processing</keyword>
<dbReference type="InterPro" id="IPR029063">
    <property type="entry name" value="SAM-dependent_MTases_sf"/>
</dbReference>
<dbReference type="PROSITE" id="PS51689">
    <property type="entry name" value="SAM_RNA_A_N6_MT"/>
    <property type="match status" value="1"/>
</dbReference>
<dbReference type="GO" id="GO:0005829">
    <property type="term" value="C:cytosol"/>
    <property type="evidence" value="ECO:0007669"/>
    <property type="project" value="TreeGrafter"/>
</dbReference>
<dbReference type="SUPFAM" id="SSF53335">
    <property type="entry name" value="S-adenosyl-L-methionine-dependent methyltransferases"/>
    <property type="match status" value="1"/>
</dbReference>
<dbReference type="InterPro" id="IPR011530">
    <property type="entry name" value="rRNA_adenine_dimethylase"/>
</dbReference>
<keyword evidence="1" id="KW-0963">Cytoplasm</keyword>
<proteinExistence type="inferred from homology"/>
<evidence type="ECO:0000256" key="1">
    <source>
        <dbReference type="ARBA" id="ARBA00022490"/>
    </source>
</evidence>
<sequence length="261" mass="30213">MKPKKSLGQNFLTNKKAIFEIVKAGDIEERDTILEIGPGKGALTEELLKSSAKKIIAIEKDKKLIPFLTEKFIEEIKTSRLILIEGDILDFEIEKLFKKDSYKLIANIPYYITGMIIEKFLSATKKPEKLVLLVQKEVAERIVARDKKESILSLAVKFYGNPKIIYKVSAGSFFPKPKVDSAVLKIETDNNVVFKKEFEERYFKLIKKSFSHKRKVMLNNLKKEYSEQDWDKIFEKLGLDKKVRAEDLEIESFLNITKELI</sequence>
<dbReference type="SMART" id="SM00650">
    <property type="entry name" value="rADc"/>
    <property type="match status" value="1"/>
</dbReference>
<accession>A0A644UA84</accession>
<evidence type="ECO:0000256" key="2">
    <source>
        <dbReference type="ARBA" id="ARBA00022552"/>
    </source>
</evidence>
<dbReference type="HAMAP" id="MF_00607">
    <property type="entry name" value="16SrRNA_methyltr_A"/>
    <property type="match status" value="1"/>
</dbReference>
<evidence type="ECO:0000256" key="4">
    <source>
        <dbReference type="ARBA" id="ARBA00022679"/>
    </source>
</evidence>
<dbReference type="GO" id="GO:0052908">
    <property type="term" value="F:16S rRNA (adenine(1518)-N(6)/adenine(1519)-N(6))-dimethyltransferase activity"/>
    <property type="evidence" value="ECO:0007669"/>
    <property type="project" value="UniProtKB-EC"/>
</dbReference>
<dbReference type="Gene3D" id="1.10.8.100">
    <property type="entry name" value="Ribosomal RNA adenine dimethylase-like, domain 2"/>
    <property type="match status" value="1"/>
</dbReference>
<feature type="domain" description="Ribosomal RNA adenine methylase transferase N-terminal" evidence="7">
    <location>
        <begin position="17"/>
        <end position="190"/>
    </location>
</feature>
<dbReference type="EMBL" id="VSSQ01000092">
    <property type="protein sequence ID" value="MPL75889.1"/>
    <property type="molecule type" value="Genomic_DNA"/>
</dbReference>
<name>A0A644UA84_9ZZZZ</name>
<dbReference type="PANTHER" id="PTHR11727:SF7">
    <property type="entry name" value="DIMETHYLADENOSINE TRANSFERASE-RELATED"/>
    <property type="match status" value="1"/>
</dbReference>
<dbReference type="PANTHER" id="PTHR11727">
    <property type="entry name" value="DIMETHYLADENOSINE TRANSFERASE"/>
    <property type="match status" value="1"/>
</dbReference>
<keyword evidence="6" id="KW-0694">RNA-binding</keyword>
<keyword evidence="5" id="KW-0949">S-adenosyl-L-methionine</keyword>
<dbReference type="AlphaFoldDB" id="A0A644UA84"/>
<dbReference type="InterPro" id="IPR020596">
    <property type="entry name" value="rRNA_Ade_Mease_Trfase_CS"/>
</dbReference>
<dbReference type="GO" id="GO:0003723">
    <property type="term" value="F:RNA binding"/>
    <property type="evidence" value="ECO:0007669"/>
    <property type="project" value="UniProtKB-KW"/>
</dbReference>
<evidence type="ECO:0000256" key="6">
    <source>
        <dbReference type="ARBA" id="ARBA00022884"/>
    </source>
</evidence>
<evidence type="ECO:0000256" key="3">
    <source>
        <dbReference type="ARBA" id="ARBA00022603"/>
    </source>
</evidence>
<dbReference type="CDD" id="cd02440">
    <property type="entry name" value="AdoMet_MTases"/>
    <property type="match status" value="1"/>
</dbReference>
<protein>
    <submittedName>
        <fullName evidence="8">Ribosomal RNA small subunit methyltransferase A</fullName>
        <ecNumber evidence="8">2.1.1.182</ecNumber>
    </submittedName>
</protein>
<dbReference type="EC" id="2.1.1.182" evidence="8"/>
<evidence type="ECO:0000259" key="7">
    <source>
        <dbReference type="SMART" id="SM00650"/>
    </source>
</evidence>
<gene>
    <name evidence="8" type="primary">rsmA_10</name>
    <name evidence="8" type="ORF">SDC9_21727</name>
</gene>
<dbReference type="NCBIfam" id="TIGR00755">
    <property type="entry name" value="ksgA"/>
    <property type="match status" value="1"/>
</dbReference>
<dbReference type="InterPro" id="IPR001737">
    <property type="entry name" value="KsgA/Erm"/>
</dbReference>
<evidence type="ECO:0000256" key="5">
    <source>
        <dbReference type="ARBA" id="ARBA00022691"/>
    </source>
</evidence>
<reference evidence="8" key="1">
    <citation type="submission" date="2019-08" db="EMBL/GenBank/DDBJ databases">
        <authorList>
            <person name="Kucharzyk K."/>
            <person name="Murdoch R.W."/>
            <person name="Higgins S."/>
            <person name="Loffler F."/>
        </authorList>
    </citation>
    <scope>NUCLEOTIDE SEQUENCE</scope>
</reference>
<dbReference type="InterPro" id="IPR020598">
    <property type="entry name" value="rRNA_Ade_methylase_Trfase_N"/>
</dbReference>
<organism evidence="8">
    <name type="scientific">bioreactor metagenome</name>
    <dbReference type="NCBI Taxonomy" id="1076179"/>
    <lineage>
        <taxon>unclassified sequences</taxon>
        <taxon>metagenomes</taxon>
        <taxon>ecological metagenomes</taxon>
    </lineage>
</organism>
<dbReference type="Gene3D" id="3.40.50.150">
    <property type="entry name" value="Vaccinia Virus protein VP39"/>
    <property type="match status" value="1"/>
</dbReference>
<comment type="caution">
    <text evidence="8">The sequence shown here is derived from an EMBL/GenBank/DDBJ whole genome shotgun (WGS) entry which is preliminary data.</text>
</comment>